<sequence>MEEDKKEKETKRRQGRPRNKDAEGGVERERSVSVSSMRSMDEYVKRKRAEGEEGGGEEEDVFKKSRMTERSPIRDEGVRSMFKELMGEVKGMRKELREQKEGLRKEIRKLKEEMQEWDVVGLVETWVGKEEWKKWKGRVPGEFAWEIQGAKKEGKRGRAKGGIWMGIRRGLEGGKGSNTEKKFCGLKDLSSPVTQKAHDKIRNNIYEASKTVARLLMKQAVQEQQRTSLEEEIENYDLGVSGDDT</sequence>
<feature type="coiled-coil region" evidence="1">
    <location>
        <begin position="86"/>
        <end position="120"/>
    </location>
</feature>
<keyword evidence="4" id="KW-1185">Reference proteome</keyword>
<keyword evidence="1" id="KW-0175">Coiled coil</keyword>
<proteinExistence type="predicted"/>
<dbReference type="Proteomes" id="UP000000311">
    <property type="component" value="Unassembled WGS sequence"/>
</dbReference>
<organism evidence="4">
    <name type="scientific">Camponotus floridanus</name>
    <name type="common">Florida carpenter ant</name>
    <dbReference type="NCBI Taxonomy" id="104421"/>
    <lineage>
        <taxon>Eukaryota</taxon>
        <taxon>Metazoa</taxon>
        <taxon>Ecdysozoa</taxon>
        <taxon>Arthropoda</taxon>
        <taxon>Hexapoda</taxon>
        <taxon>Insecta</taxon>
        <taxon>Pterygota</taxon>
        <taxon>Neoptera</taxon>
        <taxon>Endopterygota</taxon>
        <taxon>Hymenoptera</taxon>
        <taxon>Apocrita</taxon>
        <taxon>Aculeata</taxon>
        <taxon>Formicoidea</taxon>
        <taxon>Formicidae</taxon>
        <taxon>Formicinae</taxon>
        <taxon>Camponotus</taxon>
    </lineage>
</organism>
<name>E2AMS9_CAMFO</name>
<evidence type="ECO:0000256" key="2">
    <source>
        <dbReference type="SAM" id="MobiDB-lite"/>
    </source>
</evidence>
<dbReference type="EMBL" id="GL440891">
    <property type="protein sequence ID" value="EFN65264.1"/>
    <property type="molecule type" value="Genomic_DNA"/>
</dbReference>
<dbReference type="STRING" id="104421.E2AMS9"/>
<evidence type="ECO:0000313" key="4">
    <source>
        <dbReference type="Proteomes" id="UP000000311"/>
    </source>
</evidence>
<gene>
    <name evidence="3" type="ORF">EAG_12349</name>
</gene>
<protein>
    <submittedName>
        <fullName evidence="3">Uncharacterized protein</fullName>
    </submittedName>
</protein>
<feature type="compositionally biased region" description="Basic and acidic residues" evidence="2">
    <location>
        <begin position="1"/>
        <end position="31"/>
    </location>
</feature>
<dbReference type="AlphaFoldDB" id="E2AMS9"/>
<dbReference type="InParanoid" id="E2AMS9"/>
<feature type="region of interest" description="Disordered" evidence="2">
    <location>
        <begin position="1"/>
        <end position="79"/>
    </location>
</feature>
<evidence type="ECO:0000313" key="3">
    <source>
        <dbReference type="EMBL" id="EFN65264.1"/>
    </source>
</evidence>
<reference evidence="3 4" key="1">
    <citation type="journal article" date="2010" name="Science">
        <title>Genomic comparison of the ants Camponotus floridanus and Harpegnathos saltator.</title>
        <authorList>
            <person name="Bonasio R."/>
            <person name="Zhang G."/>
            <person name="Ye C."/>
            <person name="Mutti N.S."/>
            <person name="Fang X."/>
            <person name="Qin N."/>
            <person name="Donahue G."/>
            <person name="Yang P."/>
            <person name="Li Q."/>
            <person name="Li C."/>
            <person name="Zhang P."/>
            <person name="Huang Z."/>
            <person name="Berger S.L."/>
            <person name="Reinberg D."/>
            <person name="Wang J."/>
            <person name="Liebig J."/>
        </authorList>
    </citation>
    <scope>NUCLEOTIDE SEQUENCE [LARGE SCALE GENOMIC DNA]</scope>
    <source>
        <strain evidence="4">C129</strain>
    </source>
</reference>
<evidence type="ECO:0000256" key="1">
    <source>
        <dbReference type="SAM" id="Coils"/>
    </source>
</evidence>
<accession>E2AMS9</accession>
<feature type="compositionally biased region" description="Basic and acidic residues" evidence="2">
    <location>
        <begin position="61"/>
        <end position="79"/>
    </location>
</feature>